<dbReference type="PROSITE" id="PS50931">
    <property type="entry name" value="HTH_LYSR"/>
    <property type="match status" value="1"/>
</dbReference>
<dbReference type="SUPFAM" id="SSF46785">
    <property type="entry name" value="Winged helix' DNA-binding domain"/>
    <property type="match status" value="1"/>
</dbReference>
<dbReference type="Gene3D" id="1.10.10.10">
    <property type="entry name" value="Winged helix-like DNA-binding domain superfamily/Winged helix DNA-binding domain"/>
    <property type="match status" value="1"/>
</dbReference>
<keyword evidence="2" id="KW-0805">Transcription regulation</keyword>
<evidence type="ECO:0000313" key="6">
    <source>
        <dbReference type="EMBL" id="RZF50211.1"/>
    </source>
</evidence>
<evidence type="ECO:0000256" key="2">
    <source>
        <dbReference type="ARBA" id="ARBA00023015"/>
    </source>
</evidence>
<keyword evidence="7" id="KW-1185">Reference proteome</keyword>
<keyword evidence="3" id="KW-0238">DNA-binding</keyword>
<sequence length="272" mass="32117">MKIKELEAFIAVVDEGGIVKAAEKMFCVPSNISKLINELESRNEQTLFNRDHRELTLTPYGRFFYEQSKKFINDVERFKEITLQSQEIKLLIGGIDIALDYFLPKYIYRYQMANKNVNFQILRGYSRGLESMISNHEYDLIFSDGPIKSPRLDSKLVFEEQLLLVRNIEIGDNPTIYSYGKTCTYREYTEQWAREYLKDFRIIEIESYPLMLTLIHSGMGMAFIPNSIIQQNIQFKPFVDSNYSIKCDIYMIWHKLNKSSALRKFIEYFSLE</sequence>
<name>A0A4Q6XEG4_9GAMM</name>
<dbReference type="InterPro" id="IPR005119">
    <property type="entry name" value="LysR_subst-bd"/>
</dbReference>
<dbReference type="GO" id="GO:0000976">
    <property type="term" value="F:transcription cis-regulatory region binding"/>
    <property type="evidence" value="ECO:0007669"/>
    <property type="project" value="TreeGrafter"/>
</dbReference>
<evidence type="ECO:0000256" key="1">
    <source>
        <dbReference type="ARBA" id="ARBA00009437"/>
    </source>
</evidence>
<dbReference type="Gene3D" id="3.40.190.290">
    <property type="match status" value="2"/>
</dbReference>
<dbReference type="InterPro" id="IPR036390">
    <property type="entry name" value="WH_DNA-bd_sf"/>
</dbReference>
<evidence type="ECO:0000259" key="5">
    <source>
        <dbReference type="PROSITE" id="PS50931"/>
    </source>
</evidence>
<reference evidence="6 7" key="1">
    <citation type="submission" date="2019-02" db="EMBL/GenBank/DDBJ databases">
        <title>The draft genome of Acinetobacter halotolerans strain JCM 31009.</title>
        <authorList>
            <person name="Qin J."/>
            <person name="Feng Y."/>
            <person name="Nemec A."/>
            <person name="Zong Z."/>
        </authorList>
    </citation>
    <scope>NUCLEOTIDE SEQUENCE [LARGE SCALE GENOMIC DNA]</scope>
    <source>
        <strain evidence="6 7">JCM 31009</strain>
    </source>
</reference>
<dbReference type="RefSeq" id="WP_130162838.1">
    <property type="nucleotide sequence ID" value="NZ_SGIM01000012.1"/>
</dbReference>
<accession>A0A4Q6XEG4</accession>
<evidence type="ECO:0000313" key="7">
    <source>
        <dbReference type="Proteomes" id="UP000292110"/>
    </source>
</evidence>
<dbReference type="SUPFAM" id="SSF53850">
    <property type="entry name" value="Periplasmic binding protein-like II"/>
    <property type="match status" value="1"/>
</dbReference>
<dbReference type="EMBL" id="SGIM01000012">
    <property type="protein sequence ID" value="RZF50211.1"/>
    <property type="molecule type" value="Genomic_DNA"/>
</dbReference>
<feature type="domain" description="HTH lysR-type" evidence="5">
    <location>
        <begin position="1"/>
        <end position="58"/>
    </location>
</feature>
<dbReference type="InterPro" id="IPR000847">
    <property type="entry name" value="LysR_HTH_N"/>
</dbReference>
<keyword evidence="4" id="KW-0804">Transcription</keyword>
<evidence type="ECO:0000256" key="3">
    <source>
        <dbReference type="ARBA" id="ARBA00023125"/>
    </source>
</evidence>
<dbReference type="InterPro" id="IPR036388">
    <property type="entry name" value="WH-like_DNA-bd_sf"/>
</dbReference>
<dbReference type="PANTHER" id="PTHR30126">
    <property type="entry name" value="HTH-TYPE TRANSCRIPTIONAL REGULATOR"/>
    <property type="match status" value="1"/>
</dbReference>
<proteinExistence type="inferred from homology"/>
<dbReference type="Proteomes" id="UP000292110">
    <property type="component" value="Unassembled WGS sequence"/>
</dbReference>
<gene>
    <name evidence="6" type="ORF">EXE30_13460</name>
</gene>
<dbReference type="GO" id="GO:0003700">
    <property type="term" value="F:DNA-binding transcription factor activity"/>
    <property type="evidence" value="ECO:0007669"/>
    <property type="project" value="InterPro"/>
</dbReference>
<comment type="similarity">
    <text evidence="1">Belongs to the LysR transcriptional regulatory family.</text>
</comment>
<dbReference type="PANTHER" id="PTHR30126:SF40">
    <property type="entry name" value="HTH-TYPE TRANSCRIPTIONAL REGULATOR GLTR"/>
    <property type="match status" value="1"/>
</dbReference>
<organism evidence="6 7">
    <name type="scientific">Acinetobacter halotolerans</name>
    <dbReference type="NCBI Taxonomy" id="1752076"/>
    <lineage>
        <taxon>Bacteria</taxon>
        <taxon>Pseudomonadati</taxon>
        <taxon>Pseudomonadota</taxon>
        <taxon>Gammaproteobacteria</taxon>
        <taxon>Moraxellales</taxon>
        <taxon>Moraxellaceae</taxon>
        <taxon>Acinetobacter</taxon>
    </lineage>
</organism>
<evidence type="ECO:0000256" key="4">
    <source>
        <dbReference type="ARBA" id="ARBA00023163"/>
    </source>
</evidence>
<dbReference type="Pfam" id="PF03466">
    <property type="entry name" value="LysR_substrate"/>
    <property type="match status" value="1"/>
</dbReference>
<dbReference type="CDD" id="cd05466">
    <property type="entry name" value="PBP2_LTTR_substrate"/>
    <property type="match status" value="1"/>
</dbReference>
<dbReference type="Pfam" id="PF00126">
    <property type="entry name" value="HTH_1"/>
    <property type="match status" value="1"/>
</dbReference>
<comment type="caution">
    <text evidence="6">The sequence shown here is derived from an EMBL/GenBank/DDBJ whole genome shotgun (WGS) entry which is preliminary data.</text>
</comment>
<dbReference type="AlphaFoldDB" id="A0A4Q6XEG4"/>
<protein>
    <submittedName>
        <fullName evidence="6">LysR family transcriptional regulator</fullName>
    </submittedName>
</protein>